<sequence length="345" mass="38944">MARGYKIEARPLEPRYARGWHCLGLAQDYKDGKPHTLNIFGKRLVAFQGESGDISILDSYCPHMGADLSRGTVKGDTLACPFHDWRWGADGVCQEIPYCKRVPPKARITSWPTAEQNHLLFVWNDPAGNPPPPEVAIPRIDACFSDEWTAWAIDKMVIQTNCRELIDNVSDMAHFATVHGAKVTDFSNAFEGHIATQVMESKSPRLSADGVLTNTSTYYGPSYQITVMQGEMNGYPVDSILLNCHVPIDLNSFELRFGVLVRKFAGLSEEQNKEAAMQYVKLAQEAFYEDVEIWHNKTRIDNPLLCEADGPVYQLRDWYQQFYVDEAEVPESMSARRVFNLKAVA</sequence>
<dbReference type="Proteomes" id="UP001595530">
    <property type="component" value="Unassembled WGS sequence"/>
</dbReference>
<reference evidence="9" key="1">
    <citation type="journal article" date="2019" name="Int. J. Syst. Evol. Microbiol.">
        <title>The Global Catalogue of Microorganisms (GCM) 10K type strain sequencing project: providing services to taxonomists for standard genome sequencing and annotation.</title>
        <authorList>
            <consortium name="The Broad Institute Genomics Platform"/>
            <consortium name="The Broad Institute Genome Sequencing Center for Infectious Disease"/>
            <person name="Wu L."/>
            <person name="Ma J."/>
        </authorList>
    </citation>
    <scope>NUCLEOTIDE SEQUENCE [LARGE SCALE GENOMIC DNA]</scope>
    <source>
        <strain evidence="9">KCTC 42986</strain>
    </source>
</reference>
<keyword evidence="6" id="KW-0411">Iron-sulfur</keyword>
<proteinExistence type="predicted"/>
<keyword evidence="5" id="KW-0408">Iron</keyword>
<dbReference type="InterPro" id="IPR045605">
    <property type="entry name" value="KshA-like_C"/>
</dbReference>
<organism evidence="8 9">
    <name type="scientific">Undibacterium arcticum</name>
    <dbReference type="NCBI Taxonomy" id="1762892"/>
    <lineage>
        <taxon>Bacteria</taxon>
        <taxon>Pseudomonadati</taxon>
        <taxon>Pseudomonadota</taxon>
        <taxon>Betaproteobacteria</taxon>
        <taxon>Burkholderiales</taxon>
        <taxon>Oxalobacteraceae</taxon>
        <taxon>Undibacterium</taxon>
    </lineage>
</organism>
<dbReference type="PANTHER" id="PTHR21266">
    <property type="entry name" value="IRON-SULFUR DOMAIN CONTAINING PROTEIN"/>
    <property type="match status" value="1"/>
</dbReference>
<dbReference type="InterPro" id="IPR017941">
    <property type="entry name" value="Rieske_2Fe-2S"/>
</dbReference>
<comment type="cofactor">
    <cofactor evidence="1">
        <name>Fe cation</name>
        <dbReference type="ChEBI" id="CHEBI:24875"/>
    </cofactor>
</comment>
<dbReference type="EMBL" id="JBHRTP010000003">
    <property type="protein sequence ID" value="MFC3106555.1"/>
    <property type="molecule type" value="Genomic_DNA"/>
</dbReference>
<dbReference type="RefSeq" id="WP_390330587.1">
    <property type="nucleotide sequence ID" value="NZ_JBHRTP010000003.1"/>
</dbReference>
<dbReference type="SUPFAM" id="SSF50022">
    <property type="entry name" value="ISP domain"/>
    <property type="match status" value="1"/>
</dbReference>
<evidence type="ECO:0000256" key="3">
    <source>
        <dbReference type="ARBA" id="ARBA00022723"/>
    </source>
</evidence>
<dbReference type="PROSITE" id="PS51296">
    <property type="entry name" value="RIESKE"/>
    <property type="match status" value="1"/>
</dbReference>
<evidence type="ECO:0000256" key="2">
    <source>
        <dbReference type="ARBA" id="ARBA00022714"/>
    </source>
</evidence>
<dbReference type="Gene3D" id="3.90.380.10">
    <property type="entry name" value="Naphthalene 1,2-dioxygenase Alpha Subunit, Chain A, domain 1"/>
    <property type="match status" value="1"/>
</dbReference>
<gene>
    <name evidence="8" type="ORF">ACFOFO_01035</name>
</gene>
<keyword evidence="9" id="KW-1185">Reference proteome</keyword>
<keyword evidence="3" id="KW-0479">Metal-binding</keyword>
<dbReference type="Pfam" id="PF19298">
    <property type="entry name" value="KshA_C"/>
    <property type="match status" value="1"/>
</dbReference>
<comment type="caution">
    <text evidence="8">The sequence shown here is derived from an EMBL/GenBank/DDBJ whole genome shotgun (WGS) entry which is preliminary data.</text>
</comment>
<dbReference type="Gene3D" id="2.102.10.10">
    <property type="entry name" value="Rieske [2Fe-2S] iron-sulphur domain"/>
    <property type="match status" value="1"/>
</dbReference>
<keyword evidence="4" id="KW-0560">Oxidoreductase</keyword>
<evidence type="ECO:0000256" key="4">
    <source>
        <dbReference type="ARBA" id="ARBA00023002"/>
    </source>
</evidence>
<dbReference type="PANTHER" id="PTHR21266:SF60">
    <property type="entry name" value="3-KETOSTEROID-9-ALPHA-MONOOXYGENASE, OXYGENASE COMPONENT"/>
    <property type="match status" value="1"/>
</dbReference>
<accession>A0ABV7EXQ5</accession>
<evidence type="ECO:0000256" key="1">
    <source>
        <dbReference type="ARBA" id="ARBA00001962"/>
    </source>
</evidence>
<evidence type="ECO:0000313" key="8">
    <source>
        <dbReference type="EMBL" id="MFC3106555.1"/>
    </source>
</evidence>
<dbReference type="SUPFAM" id="SSF55961">
    <property type="entry name" value="Bet v1-like"/>
    <property type="match status" value="1"/>
</dbReference>
<dbReference type="InterPro" id="IPR050584">
    <property type="entry name" value="Cholesterol_7-desaturase"/>
</dbReference>
<evidence type="ECO:0000256" key="5">
    <source>
        <dbReference type="ARBA" id="ARBA00023004"/>
    </source>
</evidence>
<keyword evidence="2" id="KW-0001">2Fe-2S</keyword>
<evidence type="ECO:0000259" key="7">
    <source>
        <dbReference type="PROSITE" id="PS51296"/>
    </source>
</evidence>
<protein>
    <submittedName>
        <fullName evidence="8">Rieske 2Fe-2S domain-containing protein</fullName>
    </submittedName>
</protein>
<dbReference type="Pfam" id="PF00355">
    <property type="entry name" value="Rieske"/>
    <property type="match status" value="1"/>
</dbReference>
<evidence type="ECO:0000313" key="9">
    <source>
        <dbReference type="Proteomes" id="UP001595530"/>
    </source>
</evidence>
<name>A0ABV7EXQ5_9BURK</name>
<feature type="domain" description="Rieske" evidence="7">
    <location>
        <begin position="20"/>
        <end position="122"/>
    </location>
</feature>
<evidence type="ECO:0000256" key="6">
    <source>
        <dbReference type="ARBA" id="ARBA00023014"/>
    </source>
</evidence>
<dbReference type="InterPro" id="IPR036922">
    <property type="entry name" value="Rieske_2Fe-2S_sf"/>
</dbReference>